<protein>
    <submittedName>
        <fullName evidence="2">SAM-dependent methyltransferase</fullName>
    </submittedName>
</protein>
<sequence length="206" mass="22305">MTAGLKTFLHAGCGEKRRQNTTKVFAGDDWQEIRLDIDPAVGADIVGPMTKMDMIATGSIDAVYSSHSLEHHYAHEVPVALAECRRILKPDGFMIIVCPDLQGIATLVAKGRLMEPYAVSPAGPIAAIDVLFGYRPSLAAGNQFMLHRTGFTRDSMAAALKDAGFKAIAGISRGYPFFDLWMVASNAALNDNALRELAAAHFPEER</sequence>
<accession>A0A255YYB9</accession>
<keyword evidence="2" id="KW-0808">Transferase</keyword>
<dbReference type="GO" id="GO:0032259">
    <property type="term" value="P:methylation"/>
    <property type="evidence" value="ECO:0007669"/>
    <property type="project" value="UniProtKB-KW"/>
</dbReference>
<dbReference type="EMBL" id="NOXU01000030">
    <property type="protein sequence ID" value="OYQ33665.1"/>
    <property type="molecule type" value="Genomic_DNA"/>
</dbReference>
<keyword evidence="3" id="KW-1185">Reference proteome</keyword>
<evidence type="ECO:0000313" key="2">
    <source>
        <dbReference type="EMBL" id="OYQ33665.1"/>
    </source>
</evidence>
<organism evidence="2 3">
    <name type="scientific">Niveispirillum lacus</name>
    <dbReference type="NCBI Taxonomy" id="1981099"/>
    <lineage>
        <taxon>Bacteria</taxon>
        <taxon>Pseudomonadati</taxon>
        <taxon>Pseudomonadota</taxon>
        <taxon>Alphaproteobacteria</taxon>
        <taxon>Rhodospirillales</taxon>
        <taxon>Azospirillaceae</taxon>
        <taxon>Niveispirillum</taxon>
    </lineage>
</organism>
<dbReference type="OrthoDB" id="9796760at2"/>
<dbReference type="CDD" id="cd02440">
    <property type="entry name" value="AdoMet_MTases"/>
    <property type="match status" value="1"/>
</dbReference>
<proteinExistence type="predicted"/>
<evidence type="ECO:0000313" key="3">
    <source>
        <dbReference type="Proteomes" id="UP000216998"/>
    </source>
</evidence>
<dbReference type="SUPFAM" id="SSF53335">
    <property type="entry name" value="S-adenosyl-L-methionine-dependent methyltransferases"/>
    <property type="match status" value="1"/>
</dbReference>
<dbReference type="RefSeq" id="WP_094457108.1">
    <property type="nucleotide sequence ID" value="NZ_NOXU01000030.1"/>
</dbReference>
<dbReference type="InterPro" id="IPR029063">
    <property type="entry name" value="SAM-dependent_MTases_sf"/>
</dbReference>
<dbReference type="InterPro" id="IPR013216">
    <property type="entry name" value="Methyltransf_11"/>
</dbReference>
<name>A0A255YYB9_9PROT</name>
<gene>
    <name evidence="2" type="ORF">CHU95_14975</name>
</gene>
<keyword evidence="2" id="KW-0489">Methyltransferase</keyword>
<feature type="domain" description="Methyltransferase type 11" evidence="1">
    <location>
        <begin position="45"/>
        <end position="96"/>
    </location>
</feature>
<dbReference type="Proteomes" id="UP000216998">
    <property type="component" value="Unassembled WGS sequence"/>
</dbReference>
<reference evidence="2 3" key="1">
    <citation type="submission" date="2017-07" db="EMBL/GenBank/DDBJ databases">
        <title>Niveispirillum cyanobacteriorum sp. nov., isolated from cyanobacterial aggregates in a eutrophic lake.</title>
        <authorList>
            <person name="Cai H."/>
        </authorList>
    </citation>
    <scope>NUCLEOTIDE SEQUENCE [LARGE SCALE GENOMIC DNA]</scope>
    <source>
        <strain evidence="3">TH1-14</strain>
    </source>
</reference>
<dbReference type="GO" id="GO:0008757">
    <property type="term" value="F:S-adenosylmethionine-dependent methyltransferase activity"/>
    <property type="evidence" value="ECO:0007669"/>
    <property type="project" value="InterPro"/>
</dbReference>
<comment type="caution">
    <text evidence="2">The sequence shown here is derived from an EMBL/GenBank/DDBJ whole genome shotgun (WGS) entry which is preliminary data.</text>
</comment>
<dbReference type="Pfam" id="PF08241">
    <property type="entry name" value="Methyltransf_11"/>
    <property type="match status" value="1"/>
</dbReference>
<dbReference type="AlphaFoldDB" id="A0A255YYB9"/>
<evidence type="ECO:0000259" key="1">
    <source>
        <dbReference type="Pfam" id="PF08241"/>
    </source>
</evidence>
<dbReference type="Gene3D" id="3.40.50.150">
    <property type="entry name" value="Vaccinia Virus protein VP39"/>
    <property type="match status" value="1"/>
</dbReference>